<keyword evidence="1" id="KW-0175">Coiled coil</keyword>
<dbReference type="AlphaFoldDB" id="A0A5M6C7B6"/>
<dbReference type="PANTHER" id="PTHR40422:SF1">
    <property type="entry name" value="TRANSLATION MACHINERY-ASSOCIATED PROTEIN 17"/>
    <property type="match status" value="1"/>
</dbReference>
<dbReference type="GO" id="GO:0030674">
    <property type="term" value="F:protein-macromolecule adaptor activity"/>
    <property type="evidence" value="ECO:0007669"/>
    <property type="project" value="TreeGrafter"/>
</dbReference>
<gene>
    <name evidence="3" type="ORF">CI109_103715</name>
</gene>
<evidence type="ECO:0000313" key="4">
    <source>
        <dbReference type="Proteomes" id="UP000322225"/>
    </source>
</evidence>
<accession>A0A5M6C7B6</accession>
<dbReference type="EMBL" id="CP144056">
    <property type="protein sequence ID" value="WWD19257.1"/>
    <property type="molecule type" value="Genomic_DNA"/>
</dbReference>
<reference evidence="3" key="1">
    <citation type="submission" date="2017-08" db="EMBL/GenBank/DDBJ databases">
        <authorList>
            <person name="Cuomo C."/>
            <person name="Billmyre B."/>
            <person name="Heitman J."/>
        </authorList>
    </citation>
    <scope>NUCLEOTIDE SEQUENCE</scope>
    <source>
        <strain evidence="3">CBS 12478</strain>
    </source>
</reference>
<dbReference type="PANTHER" id="PTHR40422">
    <property type="entry name" value="TRANSLATION MACHINERY-ASSOCIATED PROTEIN 17"/>
    <property type="match status" value="1"/>
</dbReference>
<name>A0A5M6C7B6_9TREE</name>
<keyword evidence="4" id="KW-1185">Reference proteome</keyword>
<feature type="region of interest" description="Disordered" evidence="2">
    <location>
        <begin position="116"/>
        <end position="154"/>
    </location>
</feature>
<feature type="compositionally biased region" description="Gly residues" evidence="2">
    <location>
        <begin position="116"/>
        <end position="126"/>
    </location>
</feature>
<dbReference type="GeneID" id="43585890"/>
<proteinExistence type="predicted"/>
<feature type="coiled-coil region" evidence="1">
    <location>
        <begin position="18"/>
        <end position="45"/>
    </location>
</feature>
<evidence type="ECO:0000313" key="3">
    <source>
        <dbReference type="EMBL" id="WWD19257.1"/>
    </source>
</evidence>
<dbReference type="OrthoDB" id="548474at2759"/>
<dbReference type="KEGG" id="ksn:43585890"/>
<protein>
    <submittedName>
        <fullName evidence="3">Uncharacterized protein</fullName>
    </submittedName>
</protein>
<dbReference type="Proteomes" id="UP000322225">
    <property type="component" value="Chromosome 6"/>
</dbReference>
<dbReference type="RefSeq" id="XP_031863945.1">
    <property type="nucleotide sequence ID" value="XM_032001782.1"/>
</dbReference>
<feature type="compositionally biased region" description="Polar residues" evidence="2">
    <location>
        <begin position="127"/>
        <end position="145"/>
    </location>
</feature>
<organism evidence="3 4">
    <name type="scientific">Kwoniella shandongensis</name>
    <dbReference type="NCBI Taxonomy" id="1734106"/>
    <lineage>
        <taxon>Eukaryota</taxon>
        <taxon>Fungi</taxon>
        <taxon>Dikarya</taxon>
        <taxon>Basidiomycota</taxon>
        <taxon>Agaricomycotina</taxon>
        <taxon>Tremellomycetes</taxon>
        <taxon>Tremellales</taxon>
        <taxon>Cryptococcaceae</taxon>
        <taxon>Kwoniella</taxon>
    </lineage>
</organism>
<evidence type="ECO:0000256" key="2">
    <source>
        <dbReference type="SAM" id="MobiDB-lite"/>
    </source>
</evidence>
<dbReference type="InterPro" id="IPR038966">
    <property type="entry name" value="TMA17"/>
</dbReference>
<evidence type="ECO:0000256" key="1">
    <source>
        <dbReference type="SAM" id="Coils"/>
    </source>
</evidence>
<reference evidence="3" key="2">
    <citation type="submission" date="2024-01" db="EMBL/GenBank/DDBJ databases">
        <title>Comparative genomics of Cryptococcus and Kwoniella reveals pathogenesis evolution and contrasting modes of karyotype evolution via chromosome fusion or intercentromeric recombination.</title>
        <authorList>
            <person name="Coelho M.A."/>
            <person name="David-Palma M."/>
            <person name="Shea T."/>
            <person name="Bowers K."/>
            <person name="McGinley-Smith S."/>
            <person name="Mohammad A.W."/>
            <person name="Gnirke A."/>
            <person name="Yurkov A.M."/>
            <person name="Nowrousian M."/>
            <person name="Sun S."/>
            <person name="Cuomo C.A."/>
            <person name="Heitman J."/>
        </authorList>
    </citation>
    <scope>NUCLEOTIDE SEQUENCE</scope>
    <source>
        <strain evidence="3">CBS 12478</strain>
    </source>
</reference>
<sequence>MAGPISFTPKHTQPFTLEEAMQLEVETLTAEINRLTNSIQHLSQTQDELRGYLNSEEGRSDPDTGEVKKAVEENEEVIASQSERISLITVALMNKLGGEARLEHYGLKLDEVFKKYGGGGGGGGGSDTRTATIPTSASTVESEAQSPDDEGLHL</sequence>
<dbReference type="GO" id="GO:0070682">
    <property type="term" value="P:proteasome regulatory particle assembly"/>
    <property type="evidence" value="ECO:0007669"/>
    <property type="project" value="InterPro"/>
</dbReference>